<dbReference type="Gene3D" id="2.40.10.270">
    <property type="entry name" value="Bacteriophage SPP1 head-tail adaptor protein"/>
    <property type="match status" value="1"/>
</dbReference>
<dbReference type="EMBL" id="VLKU01000013">
    <property type="protein sequence ID" value="TWI29734.1"/>
    <property type="molecule type" value="Genomic_DNA"/>
</dbReference>
<name>A0A562NC83_9RHOB</name>
<sequence>MRAGDLTKRAAFQRPMKSRDADGNPITSYPTVFEAWVNLKPMRGGESVMAARMQSKAPAIVTFRTSSQAREVTSEWRVVIGGRIYAAKEDPRETQDRAYLEMLIEGGGNEGR</sequence>
<gene>
    <name evidence="2" type="ORF">IQ24_03551</name>
</gene>
<organism evidence="2 3">
    <name type="scientific">Paracoccus sulfuroxidans</name>
    <dbReference type="NCBI Taxonomy" id="384678"/>
    <lineage>
        <taxon>Bacteria</taxon>
        <taxon>Pseudomonadati</taxon>
        <taxon>Pseudomonadota</taxon>
        <taxon>Alphaproteobacteria</taxon>
        <taxon>Rhodobacterales</taxon>
        <taxon>Paracoccaceae</taxon>
        <taxon>Paracoccus</taxon>
    </lineage>
</organism>
<evidence type="ECO:0000256" key="1">
    <source>
        <dbReference type="SAM" id="MobiDB-lite"/>
    </source>
</evidence>
<dbReference type="NCBIfam" id="TIGR01563">
    <property type="entry name" value="gp16_SPP1"/>
    <property type="match status" value="1"/>
</dbReference>
<accession>A0A562NC83</accession>
<dbReference type="Pfam" id="PF05521">
    <property type="entry name" value="Phage_HCP"/>
    <property type="match status" value="1"/>
</dbReference>
<proteinExistence type="predicted"/>
<feature type="region of interest" description="Disordered" evidence="1">
    <location>
        <begin position="1"/>
        <end position="26"/>
    </location>
</feature>
<dbReference type="Proteomes" id="UP000316225">
    <property type="component" value="Unassembled WGS sequence"/>
</dbReference>
<dbReference type="InterPro" id="IPR038666">
    <property type="entry name" value="SSP1_head-tail_sf"/>
</dbReference>
<protein>
    <submittedName>
        <fullName evidence="2">SPP1 family predicted phage head-tail adaptor</fullName>
    </submittedName>
</protein>
<dbReference type="RefSeq" id="WP_145399613.1">
    <property type="nucleotide sequence ID" value="NZ_VLKU01000013.1"/>
</dbReference>
<comment type="caution">
    <text evidence="2">The sequence shown here is derived from an EMBL/GenBank/DDBJ whole genome shotgun (WGS) entry which is preliminary data.</text>
</comment>
<dbReference type="OrthoDB" id="7998779at2"/>
<evidence type="ECO:0000313" key="2">
    <source>
        <dbReference type="EMBL" id="TWI29734.1"/>
    </source>
</evidence>
<evidence type="ECO:0000313" key="3">
    <source>
        <dbReference type="Proteomes" id="UP000316225"/>
    </source>
</evidence>
<reference evidence="2 3" key="1">
    <citation type="journal article" date="2015" name="Stand. Genomic Sci.">
        <title>Genomic Encyclopedia of Bacterial and Archaeal Type Strains, Phase III: the genomes of soil and plant-associated and newly described type strains.</title>
        <authorList>
            <person name="Whitman W.B."/>
            <person name="Woyke T."/>
            <person name="Klenk H.P."/>
            <person name="Zhou Y."/>
            <person name="Lilburn T.G."/>
            <person name="Beck B.J."/>
            <person name="De Vos P."/>
            <person name="Vandamme P."/>
            <person name="Eisen J.A."/>
            <person name="Garrity G."/>
            <person name="Hugenholtz P."/>
            <person name="Kyrpides N.C."/>
        </authorList>
    </citation>
    <scope>NUCLEOTIDE SEQUENCE [LARGE SCALE GENOMIC DNA]</scope>
    <source>
        <strain evidence="2 3">CGMCC 1.5364</strain>
    </source>
</reference>
<dbReference type="AlphaFoldDB" id="A0A562NC83"/>
<dbReference type="InterPro" id="IPR008767">
    <property type="entry name" value="Phage_SPP1_head-tail_adaptor"/>
</dbReference>
<keyword evidence="3" id="KW-1185">Reference proteome</keyword>